<dbReference type="EMBL" id="FCOE02000069">
    <property type="protein sequence ID" value="SAL01764.1"/>
    <property type="molecule type" value="Genomic_DNA"/>
</dbReference>
<gene>
    <name evidence="2" type="ORF">AWB80_08199</name>
</gene>
<comment type="caution">
    <text evidence="2">The sequence shown here is derived from an EMBL/GenBank/DDBJ whole genome shotgun (WGS) entry which is preliminary data.</text>
</comment>
<feature type="transmembrane region" description="Helical" evidence="1">
    <location>
        <begin position="49"/>
        <end position="71"/>
    </location>
</feature>
<organism evidence="2 3">
    <name type="scientific">Caballeronia pedi</name>
    <dbReference type="NCBI Taxonomy" id="1777141"/>
    <lineage>
        <taxon>Bacteria</taxon>
        <taxon>Pseudomonadati</taxon>
        <taxon>Pseudomonadota</taxon>
        <taxon>Betaproteobacteria</taxon>
        <taxon>Burkholderiales</taxon>
        <taxon>Burkholderiaceae</taxon>
        <taxon>Caballeronia</taxon>
    </lineage>
</organism>
<sequence>MKHAEAQEAVLARMTASRAELIVAHVANEPVRPTRVARRLPATMRAAPWFLRTPNAELIAIALVGIAIFGLRRTIQTAVSAGLNASTHRAVGNLLNALRE</sequence>
<keyword evidence="3" id="KW-1185">Reference proteome</keyword>
<protein>
    <submittedName>
        <fullName evidence="2">Uncharacterized protein</fullName>
    </submittedName>
</protein>
<dbReference type="AlphaFoldDB" id="A0A158E4N1"/>
<proteinExistence type="predicted"/>
<name>A0A158E4N1_9BURK</name>
<accession>A0A158E4N1</accession>
<keyword evidence="1" id="KW-0472">Membrane</keyword>
<dbReference type="Proteomes" id="UP000054911">
    <property type="component" value="Unassembled WGS sequence"/>
</dbReference>
<reference evidence="2" key="1">
    <citation type="submission" date="2016-01" db="EMBL/GenBank/DDBJ databases">
        <authorList>
            <person name="Peeters C."/>
        </authorList>
    </citation>
    <scope>NUCLEOTIDE SEQUENCE [LARGE SCALE GENOMIC DNA]</scope>
    <source>
        <strain evidence="2">LMG 29323</strain>
    </source>
</reference>
<keyword evidence="1" id="KW-0812">Transmembrane</keyword>
<keyword evidence="1" id="KW-1133">Transmembrane helix</keyword>
<dbReference type="OrthoDB" id="9133125at2"/>
<evidence type="ECO:0000313" key="2">
    <source>
        <dbReference type="EMBL" id="SAL01764.1"/>
    </source>
</evidence>
<evidence type="ECO:0000313" key="3">
    <source>
        <dbReference type="Proteomes" id="UP000054911"/>
    </source>
</evidence>
<dbReference type="RefSeq" id="WP_061180362.1">
    <property type="nucleotide sequence ID" value="NZ_FCOE02000069.1"/>
</dbReference>
<evidence type="ECO:0000256" key="1">
    <source>
        <dbReference type="SAM" id="Phobius"/>
    </source>
</evidence>